<sequence>MAYDFVIGKSALVKDEPVIFGSIDFDDMPAVSRIAKNHKNWFFEGLQDIFDDRTYCISELQEAAQFIDQAILSETHKDDLSMLYKFSAMVSMAIRMHYPLHGLAD</sequence>
<dbReference type="RefSeq" id="WP_200311656.1">
    <property type="nucleotide sequence ID" value="NZ_JAENIM010000040.1"/>
</dbReference>
<accession>A0A8J7SKB9</accession>
<dbReference type="EMBL" id="JAENIM010000040">
    <property type="protein sequence ID" value="MBK1791636.1"/>
    <property type="molecule type" value="Genomic_DNA"/>
</dbReference>
<gene>
    <name evidence="1" type="ORF">JIN82_10785</name>
</gene>
<organism evidence="1 2">
    <name type="scientific">Persicirhabdus sediminis</name>
    <dbReference type="NCBI Taxonomy" id="454144"/>
    <lineage>
        <taxon>Bacteria</taxon>
        <taxon>Pseudomonadati</taxon>
        <taxon>Verrucomicrobiota</taxon>
        <taxon>Verrucomicrobiia</taxon>
        <taxon>Verrucomicrobiales</taxon>
        <taxon>Verrucomicrobiaceae</taxon>
        <taxon>Persicirhabdus</taxon>
    </lineage>
</organism>
<comment type="caution">
    <text evidence="1">The sequence shown here is derived from an EMBL/GenBank/DDBJ whole genome shotgun (WGS) entry which is preliminary data.</text>
</comment>
<proteinExistence type="predicted"/>
<keyword evidence="2" id="KW-1185">Reference proteome</keyword>
<reference evidence="1" key="1">
    <citation type="submission" date="2021-01" db="EMBL/GenBank/DDBJ databases">
        <title>Modified the classification status of verrucomicrobia.</title>
        <authorList>
            <person name="Feng X."/>
        </authorList>
    </citation>
    <scope>NUCLEOTIDE SEQUENCE</scope>
    <source>
        <strain evidence="1">_KCTC 22039</strain>
    </source>
</reference>
<protein>
    <submittedName>
        <fullName evidence="1">Uncharacterized protein</fullName>
    </submittedName>
</protein>
<dbReference type="Proteomes" id="UP000624703">
    <property type="component" value="Unassembled WGS sequence"/>
</dbReference>
<evidence type="ECO:0000313" key="2">
    <source>
        <dbReference type="Proteomes" id="UP000624703"/>
    </source>
</evidence>
<evidence type="ECO:0000313" key="1">
    <source>
        <dbReference type="EMBL" id="MBK1791636.1"/>
    </source>
</evidence>
<name>A0A8J7SKB9_9BACT</name>
<dbReference type="AlphaFoldDB" id="A0A8J7SKB9"/>